<evidence type="ECO:0000313" key="5">
    <source>
        <dbReference type="Proteomes" id="UP000623967"/>
    </source>
</evidence>
<accession>A0ABS1TKF4</accession>
<proteinExistence type="predicted"/>
<evidence type="ECO:0000256" key="1">
    <source>
        <dbReference type="SAM" id="Coils"/>
    </source>
</evidence>
<keyword evidence="5" id="KW-1185">Reference proteome</keyword>
<reference evidence="4 5" key="1">
    <citation type="submission" date="2021-01" db="EMBL/GenBank/DDBJ databases">
        <title>Genome public.</title>
        <authorList>
            <person name="Liu C."/>
            <person name="Sun Q."/>
        </authorList>
    </citation>
    <scope>NUCLEOTIDE SEQUENCE [LARGE SCALE GENOMIC DNA]</scope>
    <source>
        <strain evidence="4 5">YIM B02564</strain>
    </source>
</reference>
<sequence>MDKPKKGSTITIKINENHKAYQDELRKGGLKPMKTTASKIVEWPQTDKKDDHLLETAAAHESEDESFDWIIPESLENDREKFHATGGKGKSNDPKKAGVKKTVSFSSYYKKKNGRPLRTIFITALLAVLIGSTIGIFMLKLLNGQPAEKVVPQQNAVDEAQSGPKKTNKTTAKTTAAANKQQTIFVIQGGVFASKTGAEETSQQLASIDIPSQSIDLDGKFYLFLGLADSIENAKSLGAHYKANGVADVFAKPLLLDAKNITGLTKTEKNFFESVPSIYQTLSLATSSALLTNEIPPESAGKLADVKKQLKAADMNNEKIKKINQELTAAYEKVKQYETAKDEKNLTDAQQHLLNFVAYYFSL</sequence>
<name>A0ABS1TKF4_9BACI</name>
<dbReference type="RefSeq" id="WP_202652302.1">
    <property type="nucleotide sequence ID" value="NZ_JAESWB010000025.1"/>
</dbReference>
<keyword evidence="3" id="KW-1133">Transmembrane helix</keyword>
<keyword evidence="3" id="KW-0472">Membrane</keyword>
<evidence type="ECO:0008006" key="6">
    <source>
        <dbReference type="Google" id="ProtNLM"/>
    </source>
</evidence>
<evidence type="ECO:0000313" key="4">
    <source>
        <dbReference type="EMBL" id="MBL4951239.1"/>
    </source>
</evidence>
<dbReference type="Proteomes" id="UP000623967">
    <property type="component" value="Unassembled WGS sequence"/>
</dbReference>
<organism evidence="4 5">
    <name type="scientific">Neobacillus paridis</name>
    <dbReference type="NCBI Taxonomy" id="2803862"/>
    <lineage>
        <taxon>Bacteria</taxon>
        <taxon>Bacillati</taxon>
        <taxon>Bacillota</taxon>
        <taxon>Bacilli</taxon>
        <taxon>Bacillales</taxon>
        <taxon>Bacillaceae</taxon>
        <taxon>Neobacillus</taxon>
    </lineage>
</organism>
<dbReference type="InterPro" id="IPR036680">
    <property type="entry name" value="SPOR-like_sf"/>
</dbReference>
<evidence type="ECO:0000256" key="2">
    <source>
        <dbReference type="SAM" id="MobiDB-lite"/>
    </source>
</evidence>
<gene>
    <name evidence="4" type="ORF">JK635_03155</name>
</gene>
<keyword evidence="1" id="KW-0175">Coiled coil</keyword>
<protein>
    <recommendedName>
        <fullName evidence="6">SPOR domain-containing protein</fullName>
    </recommendedName>
</protein>
<keyword evidence="3" id="KW-0812">Transmembrane</keyword>
<dbReference type="EMBL" id="JAESWB010000025">
    <property type="protein sequence ID" value="MBL4951239.1"/>
    <property type="molecule type" value="Genomic_DNA"/>
</dbReference>
<comment type="caution">
    <text evidence="4">The sequence shown here is derived from an EMBL/GenBank/DDBJ whole genome shotgun (WGS) entry which is preliminary data.</text>
</comment>
<feature type="transmembrane region" description="Helical" evidence="3">
    <location>
        <begin position="120"/>
        <end position="142"/>
    </location>
</feature>
<evidence type="ECO:0000256" key="3">
    <source>
        <dbReference type="SAM" id="Phobius"/>
    </source>
</evidence>
<feature type="region of interest" description="Disordered" evidence="2">
    <location>
        <begin position="153"/>
        <end position="174"/>
    </location>
</feature>
<feature type="coiled-coil region" evidence="1">
    <location>
        <begin position="303"/>
        <end position="340"/>
    </location>
</feature>
<dbReference type="SUPFAM" id="SSF110997">
    <property type="entry name" value="Sporulation related repeat"/>
    <property type="match status" value="1"/>
</dbReference>